<dbReference type="PANTHER" id="PTHR23508:SF10">
    <property type="entry name" value="CARBOXYLIC ACID TRANSPORTER PROTEIN HOMOLOG"/>
    <property type="match status" value="1"/>
</dbReference>
<feature type="transmembrane region" description="Helical" evidence="5">
    <location>
        <begin position="117"/>
        <end position="139"/>
    </location>
</feature>
<evidence type="ECO:0000256" key="4">
    <source>
        <dbReference type="ARBA" id="ARBA00023136"/>
    </source>
</evidence>
<keyword evidence="8" id="KW-1185">Reference proteome</keyword>
<feature type="transmembrane region" description="Helical" evidence="5">
    <location>
        <begin position="309"/>
        <end position="327"/>
    </location>
</feature>
<feature type="domain" description="Major facilitator superfamily (MFS) profile" evidence="6">
    <location>
        <begin position="27"/>
        <end position="427"/>
    </location>
</feature>
<name>A0ABP7VJS8_9ACTN</name>
<dbReference type="SUPFAM" id="SSF103473">
    <property type="entry name" value="MFS general substrate transporter"/>
    <property type="match status" value="1"/>
</dbReference>
<keyword evidence="3 5" id="KW-1133">Transmembrane helix</keyword>
<evidence type="ECO:0000313" key="7">
    <source>
        <dbReference type="EMBL" id="GAA4068567.1"/>
    </source>
</evidence>
<dbReference type="EMBL" id="BAAAZG010000014">
    <property type="protein sequence ID" value="GAA4068567.1"/>
    <property type="molecule type" value="Genomic_DNA"/>
</dbReference>
<feature type="transmembrane region" description="Helical" evidence="5">
    <location>
        <begin position="279"/>
        <end position="297"/>
    </location>
</feature>
<feature type="transmembrane region" description="Helical" evidence="5">
    <location>
        <begin position="92"/>
        <end position="111"/>
    </location>
</feature>
<dbReference type="Gene3D" id="1.20.1250.20">
    <property type="entry name" value="MFS general substrate transporter like domains"/>
    <property type="match status" value="1"/>
</dbReference>
<evidence type="ECO:0000256" key="2">
    <source>
        <dbReference type="ARBA" id="ARBA00022692"/>
    </source>
</evidence>
<evidence type="ECO:0000256" key="5">
    <source>
        <dbReference type="SAM" id="Phobius"/>
    </source>
</evidence>
<dbReference type="RefSeq" id="WP_344945363.1">
    <property type="nucleotide sequence ID" value="NZ_BAAAZG010000014.1"/>
</dbReference>
<protein>
    <submittedName>
        <fullName evidence="7">MFS transporter</fullName>
    </submittedName>
</protein>
<feature type="transmembrane region" description="Helical" evidence="5">
    <location>
        <begin position="151"/>
        <end position="172"/>
    </location>
</feature>
<gene>
    <name evidence="7" type="ORF">GCM10022214_24410</name>
</gene>
<dbReference type="PROSITE" id="PS50850">
    <property type="entry name" value="MFS"/>
    <property type="match status" value="1"/>
</dbReference>
<keyword evidence="2 5" id="KW-0812">Transmembrane</keyword>
<evidence type="ECO:0000313" key="8">
    <source>
        <dbReference type="Proteomes" id="UP001500683"/>
    </source>
</evidence>
<accession>A0ABP7VJS8</accession>
<feature type="transmembrane region" description="Helical" evidence="5">
    <location>
        <begin position="178"/>
        <end position="197"/>
    </location>
</feature>
<feature type="transmembrane region" description="Helical" evidence="5">
    <location>
        <begin position="243"/>
        <end position="267"/>
    </location>
</feature>
<feature type="transmembrane region" description="Helical" evidence="5">
    <location>
        <begin position="333"/>
        <end position="358"/>
    </location>
</feature>
<keyword evidence="4 5" id="KW-0472">Membrane</keyword>
<comment type="subcellular location">
    <subcellularLocation>
        <location evidence="1">Cell membrane</location>
        <topology evidence="1">Multi-pass membrane protein</topology>
    </subcellularLocation>
</comment>
<dbReference type="Proteomes" id="UP001500683">
    <property type="component" value="Unassembled WGS sequence"/>
</dbReference>
<evidence type="ECO:0000256" key="3">
    <source>
        <dbReference type="ARBA" id="ARBA00022989"/>
    </source>
</evidence>
<feature type="transmembrane region" description="Helical" evidence="5">
    <location>
        <begin position="61"/>
        <end position="80"/>
    </location>
</feature>
<evidence type="ECO:0000259" key="6">
    <source>
        <dbReference type="PROSITE" id="PS50850"/>
    </source>
</evidence>
<dbReference type="PROSITE" id="PS00216">
    <property type="entry name" value="SUGAR_TRANSPORT_1"/>
    <property type="match status" value="1"/>
</dbReference>
<dbReference type="InterPro" id="IPR011701">
    <property type="entry name" value="MFS"/>
</dbReference>
<comment type="caution">
    <text evidence="7">The sequence shown here is derived from an EMBL/GenBank/DDBJ whole genome shotgun (WGS) entry which is preliminary data.</text>
</comment>
<feature type="transmembrane region" description="Helical" evidence="5">
    <location>
        <begin position="370"/>
        <end position="391"/>
    </location>
</feature>
<dbReference type="InterPro" id="IPR005829">
    <property type="entry name" value="Sugar_transporter_CS"/>
</dbReference>
<feature type="transmembrane region" description="Helical" evidence="5">
    <location>
        <begin position="27"/>
        <end position="49"/>
    </location>
</feature>
<dbReference type="InterPro" id="IPR036259">
    <property type="entry name" value="MFS_trans_sf"/>
</dbReference>
<feature type="transmembrane region" description="Helical" evidence="5">
    <location>
        <begin position="397"/>
        <end position="420"/>
    </location>
</feature>
<evidence type="ECO:0000256" key="1">
    <source>
        <dbReference type="ARBA" id="ARBA00004651"/>
    </source>
</evidence>
<proteinExistence type="predicted"/>
<dbReference type="Pfam" id="PF07690">
    <property type="entry name" value="MFS_1"/>
    <property type="match status" value="1"/>
</dbReference>
<dbReference type="InterPro" id="IPR020846">
    <property type="entry name" value="MFS_dom"/>
</dbReference>
<sequence>MATESARNPTAADPVTFTRDRRYLRSLLLMLAGASFFQGYDNQIFALLLSDIQSDFRVGESTLGAINIVSELGTFAAFFVARGSDRFGRRALLLWSVAGYTLFTALTALSWDVWSFASMQFLARVFVGTEYAVSVTIIVEEFPARRRGRALGVLLAAGAFGSVVVAGLLGSGLQDGPLGWRTFYLMGLVPLVVLGVYRRRLRETERFAALQAARAARAEQTARVKRADPSFLLPWQPRYRRPLVLVGLVYVFTAIPHYGATAWWAFYAERERGYGSGEISFFVICAYGLGIVGYLLCGRAMERFGRRPTALVYAAGALVSTAVLFQVGDKRLAFALVVLSVVFGLGIRPVLGAFATELFPTEIRGQTAAWIRNVFEIVGTTAGPAVVGLLGDHTIGAIGTIGDTVTAVVLLYLPVIWLIWRYMPETRGRLHEDRLVTRS</sequence>
<organism evidence="7 8">
    <name type="scientific">Actinomadura miaoliensis</name>
    <dbReference type="NCBI Taxonomy" id="430685"/>
    <lineage>
        <taxon>Bacteria</taxon>
        <taxon>Bacillati</taxon>
        <taxon>Actinomycetota</taxon>
        <taxon>Actinomycetes</taxon>
        <taxon>Streptosporangiales</taxon>
        <taxon>Thermomonosporaceae</taxon>
        <taxon>Actinomadura</taxon>
    </lineage>
</organism>
<dbReference type="PANTHER" id="PTHR23508">
    <property type="entry name" value="CARBOXYLIC ACID TRANSPORTER PROTEIN HOMOLOG"/>
    <property type="match status" value="1"/>
</dbReference>
<reference evidence="8" key="1">
    <citation type="journal article" date="2019" name="Int. J. Syst. Evol. Microbiol.">
        <title>The Global Catalogue of Microorganisms (GCM) 10K type strain sequencing project: providing services to taxonomists for standard genome sequencing and annotation.</title>
        <authorList>
            <consortium name="The Broad Institute Genomics Platform"/>
            <consortium name="The Broad Institute Genome Sequencing Center for Infectious Disease"/>
            <person name="Wu L."/>
            <person name="Ma J."/>
        </authorList>
    </citation>
    <scope>NUCLEOTIDE SEQUENCE [LARGE SCALE GENOMIC DNA]</scope>
    <source>
        <strain evidence="8">JCM 16702</strain>
    </source>
</reference>